<keyword evidence="3 4" id="KW-0687">Ribonucleoprotein</keyword>
<evidence type="ECO:0000256" key="4">
    <source>
        <dbReference type="RuleBase" id="RU366057"/>
    </source>
</evidence>
<sequence length="108" mass="12129">MAGAKKWTKARANKDKANNPAFFTKQAEFDKLKKDAPKLSVVTVSELIRKYRISGSLARKVMTQLSEEGLIRPVLTHKRQKIYVGSEVVLVEEPVEEEAAEEVVAETE</sequence>
<reference evidence="5 6" key="1">
    <citation type="journal article" date="2018" name="PLoS ONE">
        <title>The draft genome of Kipferlia bialata reveals reductive genome evolution in fornicate parasites.</title>
        <authorList>
            <person name="Tanifuji G."/>
            <person name="Takabayashi S."/>
            <person name="Kume K."/>
            <person name="Takagi M."/>
            <person name="Nakayama T."/>
            <person name="Kamikawa R."/>
            <person name="Inagaki Y."/>
            <person name="Hashimoto T."/>
        </authorList>
    </citation>
    <scope>NUCLEOTIDE SEQUENCE [LARGE SCALE GENOMIC DNA]</scope>
    <source>
        <strain evidence="5">NY0173</strain>
    </source>
</reference>
<dbReference type="GO" id="GO:0005840">
    <property type="term" value="C:ribosome"/>
    <property type="evidence" value="ECO:0007669"/>
    <property type="project" value="UniProtKB-KW"/>
</dbReference>
<dbReference type="GO" id="GO:1990904">
    <property type="term" value="C:ribonucleoprotein complex"/>
    <property type="evidence" value="ECO:0007669"/>
    <property type="project" value="UniProtKB-KW"/>
</dbReference>
<dbReference type="PANTHER" id="PTHR12850">
    <property type="entry name" value="40S RIBOSOMAL PROTEIN S25"/>
    <property type="match status" value="1"/>
</dbReference>
<gene>
    <name evidence="5" type="ORF">KIPB_011824</name>
</gene>
<comment type="caution">
    <text evidence="5">The sequence shown here is derived from an EMBL/GenBank/DDBJ whole genome shotgun (WGS) entry which is preliminary data.</text>
</comment>
<proteinExistence type="inferred from homology"/>
<evidence type="ECO:0000256" key="1">
    <source>
        <dbReference type="ARBA" id="ARBA00009106"/>
    </source>
</evidence>
<keyword evidence="6" id="KW-1185">Reference proteome</keyword>
<evidence type="ECO:0000313" key="6">
    <source>
        <dbReference type="Proteomes" id="UP000265618"/>
    </source>
</evidence>
<evidence type="ECO:0000256" key="2">
    <source>
        <dbReference type="ARBA" id="ARBA00022980"/>
    </source>
</evidence>
<comment type="similarity">
    <text evidence="1 4">Belongs to the eukaryotic ribosomal protein eS25 family.</text>
</comment>
<dbReference type="AlphaFoldDB" id="A0A9K3D716"/>
<dbReference type="EMBL" id="BDIP01004979">
    <property type="protein sequence ID" value="GIQ89376.1"/>
    <property type="molecule type" value="Genomic_DNA"/>
</dbReference>
<accession>A0A9K3D716</accession>
<dbReference type="Proteomes" id="UP000265618">
    <property type="component" value="Unassembled WGS sequence"/>
</dbReference>
<dbReference type="Gene3D" id="3.30.63.20">
    <property type="match status" value="1"/>
</dbReference>
<evidence type="ECO:0000313" key="5">
    <source>
        <dbReference type="EMBL" id="GIQ89376.1"/>
    </source>
</evidence>
<evidence type="ECO:0000256" key="3">
    <source>
        <dbReference type="ARBA" id="ARBA00023274"/>
    </source>
</evidence>
<dbReference type="Pfam" id="PF03297">
    <property type="entry name" value="Ribosomal_S25"/>
    <property type="match status" value="1"/>
</dbReference>
<protein>
    <recommendedName>
        <fullName evidence="4">40S ribosomal protein S25</fullName>
    </recommendedName>
</protein>
<dbReference type="InterPro" id="IPR004977">
    <property type="entry name" value="Ribosomal_eS25"/>
</dbReference>
<name>A0A9K3D716_9EUKA</name>
<keyword evidence="2 4" id="KW-0689">Ribosomal protein</keyword>
<organism evidence="5 6">
    <name type="scientific">Kipferlia bialata</name>
    <dbReference type="NCBI Taxonomy" id="797122"/>
    <lineage>
        <taxon>Eukaryota</taxon>
        <taxon>Metamonada</taxon>
        <taxon>Carpediemonas-like organisms</taxon>
        <taxon>Kipferlia</taxon>
    </lineage>
</organism>
<dbReference type="OrthoDB" id="10263513at2759"/>